<name>A0ABV6FI11_9BURK</name>
<protein>
    <recommendedName>
        <fullName evidence="3">Glycosyltransferase family 1 protein</fullName>
    </recommendedName>
</protein>
<keyword evidence="2" id="KW-1185">Reference proteome</keyword>
<reference evidence="1 2" key="1">
    <citation type="submission" date="2024-09" db="EMBL/GenBank/DDBJ databases">
        <authorList>
            <person name="Sun Q."/>
            <person name="Mori K."/>
        </authorList>
    </citation>
    <scope>NUCLEOTIDE SEQUENCE [LARGE SCALE GENOMIC DNA]</scope>
    <source>
        <strain evidence="1 2">CCM 7792</strain>
    </source>
</reference>
<dbReference type="Proteomes" id="UP001589773">
    <property type="component" value="Unassembled WGS sequence"/>
</dbReference>
<evidence type="ECO:0000313" key="1">
    <source>
        <dbReference type="EMBL" id="MFC0253167.1"/>
    </source>
</evidence>
<sequence length="350" mass="39674">MTAKLNPVRLLARLFKPREEHRIHHESAKTKPTVGLLSSSDTASITYLLRPYLSKLGQRGVIIDTETGVAEDGLPATYNCVVIVRYLPSEWVQPLQEFRASGGRVIYFMDDDLMDPLALKNLPASYEKKIRKFAVHQRTKLESICDEFWVSTQYLAEKYYKWRPTLLLPGASIGDIAVEGNMCSICYHGTASHKAELEWLVSIFSSVQRGNDETRVEVFGDHQVNRMYRQIPRVAVLHPMSWPSYLAYTSAIKHDIGLAPLLPDPFNAARGPTKFFDFARMGAVGIYSNVAPYRDFIQDGVDGILLPNEPELWVETILDLSLDTQRRQRMRAAARERAQSMTWDGPLKGV</sequence>
<evidence type="ECO:0000313" key="2">
    <source>
        <dbReference type="Proteomes" id="UP001589773"/>
    </source>
</evidence>
<dbReference type="SUPFAM" id="SSF53756">
    <property type="entry name" value="UDP-Glycosyltransferase/glycogen phosphorylase"/>
    <property type="match status" value="1"/>
</dbReference>
<accession>A0ABV6FI11</accession>
<proteinExistence type="predicted"/>
<gene>
    <name evidence="1" type="ORF">ACFFJK_14800</name>
</gene>
<comment type="caution">
    <text evidence="1">The sequence shown here is derived from an EMBL/GenBank/DDBJ whole genome shotgun (WGS) entry which is preliminary data.</text>
</comment>
<dbReference type="EMBL" id="JBHLWP010000013">
    <property type="protein sequence ID" value="MFC0253167.1"/>
    <property type="molecule type" value="Genomic_DNA"/>
</dbReference>
<organism evidence="1 2">
    <name type="scientific">Massilia consociata</name>
    <dbReference type="NCBI Taxonomy" id="760117"/>
    <lineage>
        <taxon>Bacteria</taxon>
        <taxon>Pseudomonadati</taxon>
        <taxon>Pseudomonadota</taxon>
        <taxon>Betaproteobacteria</taxon>
        <taxon>Burkholderiales</taxon>
        <taxon>Oxalobacteraceae</taxon>
        <taxon>Telluria group</taxon>
        <taxon>Massilia</taxon>
    </lineage>
</organism>
<evidence type="ECO:0008006" key="3">
    <source>
        <dbReference type="Google" id="ProtNLM"/>
    </source>
</evidence>
<dbReference type="Gene3D" id="3.40.50.2000">
    <property type="entry name" value="Glycogen Phosphorylase B"/>
    <property type="match status" value="1"/>
</dbReference>